<organism evidence="2 3">
    <name type="scientific">Tanacetum coccineum</name>
    <dbReference type="NCBI Taxonomy" id="301880"/>
    <lineage>
        <taxon>Eukaryota</taxon>
        <taxon>Viridiplantae</taxon>
        <taxon>Streptophyta</taxon>
        <taxon>Embryophyta</taxon>
        <taxon>Tracheophyta</taxon>
        <taxon>Spermatophyta</taxon>
        <taxon>Magnoliopsida</taxon>
        <taxon>eudicotyledons</taxon>
        <taxon>Gunneridae</taxon>
        <taxon>Pentapetalae</taxon>
        <taxon>asterids</taxon>
        <taxon>campanulids</taxon>
        <taxon>Asterales</taxon>
        <taxon>Asteraceae</taxon>
        <taxon>Asteroideae</taxon>
        <taxon>Anthemideae</taxon>
        <taxon>Anthemidinae</taxon>
        <taxon>Tanacetum</taxon>
    </lineage>
</organism>
<protein>
    <submittedName>
        <fullName evidence="2">Uncharacterized protein</fullName>
    </submittedName>
</protein>
<proteinExistence type="predicted"/>
<accession>A0ABQ5BJH7</accession>
<feature type="region of interest" description="Disordered" evidence="1">
    <location>
        <begin position="127"/>
        <end position="156"/>
    </location>
</feature>
<sequence length="156" mass="17372">MNKKIGILVADNGGRSTIFGCNICYVLGPIFDSRRLEFVQERFKQVKFENSDEVTKVKQTRCSGRISKVSQWALDHKGSCHEGRRQGLEARRAAEKAYDVAKVDERVNKAVAASNRSANAARVAAVKAVQKQRPQRPNKSNGGNLANGDDNFYMKK</sequence>
<reference evidence="2" key="2">
    <citation type="submission" date="2022-01" db="EMBL/GenBank/DDBJ databases">
        <authorList>
            <person name="Yamashiro T."/>
            <person name="Shiraishi A."/>
            <person name="Satake H."/>
            <person name="Nakayama K."/>
        </authorList>
    </citation>
    <scope>NUCLEOTIDE SEQUENCE</scope>
</reference>
<dbReference type="Proteomes" id="UP001151760">
    <property type="component" value="Unassembled WGS sequence"/>
</dbReference>
<evidence type="ECO:0000313" key="2">
    <source>
        <dbReference type="EMBL" id="GJT14945.1"/>
    </source>
</evidence>
<feature type="compositionally biased region" description="Polar residues" evidence="1">
    <location>
        <begin position="135"/>
        <end position="144"/>
    </location>
</feature>
<dbReference type="EMBL" id="BQNB010013357">
    <property type="protein sequence ID" value="GJT14945.1"/>
    <property type="molecule type" value="Genomic_DNA"/>
</dbReference>
<name>A0ABQ5BJH7_9ASTR</name>
<evidence type="ECO:0000256" key="1">
    <source>
        <dbReference type="SAM" id="MobiDB-lite"/>
    </source>
</evidence>
<keyword evidence="3" id="KW-1185">Reference proteome</keyword>
<reference evidence="2" key="1">
    <citation type="journal article" date="2022" name="Int. J. Mol. Sci.">
        <title>Draft Genome of Tanacetum Coccineum: Genomic Comparison of Closely Related Tanacetum-Family Plants.</title>
        <authorList>
            <person name="Yamashiro T."/>
            <person name="Shiraishi A."/>
            <person name="Nakayama K."/>
            <person name="Satake H."/>
        </authorList>
    </citation>
    <scope>NUCLEOTIDE SEQUENCE</scope>
</reference>
<comment type="caution">
    <text evidence="2">The sequence shown here is derived from an EMBL/GenBank/DDBJ whole genome shotgun (WGS) entry which is preliminary data.</text>
</comment>
<gene>
    <name evidence="2" type="ORF">Tco_0873651</name>
</gene>
<evidence type="ECO:0000313" key="3">
    <source>
        <dbReference type="Proteomes" id="UP001151760"/>
    </source>
</evidence>